<feature type="domain" description="LIM zinc-binding" evidence="4">
    <location>
        <begin position="324"/>
        <end position="362"/>
    </location>
</feature>
<reference evidence="5 6" key="2">
    <citation type="submission" date="2020-05" db="EMBL/GenBank/DDBJ databases">
        <title>Identification and distribution of gene clusters putatively required for synthesis of sphingolipid metabolism inhibitors in phylogenetically diverse species of the filamentous fungus Fusarium.</title>
        <authorList>
            <person name="Kim H.-S."/>
            <person name="Busman M."/>
            <person name="Brown D.W."/>
            <person name="Divon H."/>
            <person name="Uhlig S."/>
            <person name="Proctor R.H."/>
        </authorList>
    </citation>
    <scope>NUCLEOTIDE SEQUENCE [LARGE SCALE GENOMIC DNA]</scope>
    <source>
        <strain evidence="5 6">NRRL 25331</strain>
    </source>
</reference>
<evidence type="ECO:0000256" key="2">
    <source>
        <dbReference type="ARBA" id="ARBA00022833"/>
    </source>
</evidence>
<evidence type="ECO:0000313" key="5">
    <source>
        <dbReference type="EMBL" id="KAF5659137.1"/>
    </source>
</evidence>
<proteinExistence type="predicted"/>
<evidence type="ECO:0000256" key="3">
    <source>
        <dbReference type="PROSITE-ProRule" id="PRU00125"/>
    </source>
</evidence>
<dbReference type="GO" id="GO:0046872">
    <property type="term" value="F:metal ion binding"/>
    <property type="evidence" value="ECO:0007669"/>
    <property type="project" value="UniProtKB-KW"/>
</dbReference>
<sequence>MDPLSIASSVVSSATATCNHKKLISVKVGLTATCLSTCKKLHDLAGEYQDVPAVIAMICSESTIISIGLSELQMKILRRDDLVQAWASKTEIWTAFETALTGCMVVFSCLEAETRSLRSKNPGVWAKIKFIWNQERLKELLGTLRAQQSSITFLLNLLELETLSNIQKDIRRNAPKIHAAASEAQSLRSCNPSVKIESESIFDKDAANLSSFHLDAVSGNAPSELDFDFDNLVINSKAYRRVFIKAQSESQPPLVEDVDSDIGTVKEESQSTVQPQKNVSSRLPQTTATSYAKDLVRRRSFCETDSLGWKDLLIIRRFVLAGTATCYGCFQSITRDHLSEMGETWHVGCFKCFDCGVSLESR</sequence>
<dbReference type="CDD" id="cd08368">
    <property type="entry name" value="LIM"/>
    <property type="match status" value="1"/>
</dbReference>
<keyword evidence="6" id="KW-1185">Reference proteome</keyword>
<evidence type="ECO:0000313" key="6">
    <source>
        <dbReference type="Proteomes" id="UP000572754"/>
    </source>
</evidence>
<gene>
    <name evidence="5" type="ORF">FCIRC_12594</name>
</gene>
<evidence type="ECO:0000259" key="4">
    <source>
        <dbReference type="PROSITE" id="PS50023"/>
    </source>
</evidence>
<dbReference type="Gene3D" id="2.10.110.10">
    <property type="entry name" value="Cysteine Rich Protein"/>
    <property type="match status" value="1"/>
</dbReference>
<evidence type="ECO:0000256" key="1">
    <source>
        <dbReference type="ARBA" id="ARBA00022723"/>
    </source>
</evidence>
<dbReference type="EMBL" id="JAAQPE010000559">
    <property type="protein sequence ID" value="KAF5659137.1"/>
    <property type="molecule type" value="Genomic_DNA"/>
</dbReference>
<dbReference type="GO" id="GO:0030695">
    <property type="term" value="F:GTPase regulator activity"/>
    <property type="evidence" value="ECO:0007669"/>
    <property type="project" value="UniProtKB-ARBA"/>
</dbReference>
<keyword evidence="2 3" id="KW-0862">Zinc</keyword>
<comment type="caution">
    <text evidence="5">The sequence shown here is derived from an EMBL/GenBank/DDBJ whole genome shotgun (WGS) entry which is preliminary data.</text>
</comment>
<name>A0A8H5SYK1_FUSCI</name>
<keyword evidence="1 3" id="KW-0479">Metal-binding</keyword>
<dbReference type="PROSITE" id="PS50023">
    <property type="entry name" value="LIM_DOMAIN_2"/>
    <property type="match status" value="1"/>
</dbReference>
<protein>
    <submittedName>
        <fullName evidence="5">GTPase-activating of the rho rac family (LRG1)</fullName>
    </submittedName>
</protein>
<keyword evidence="3" id="KW-0440">LIM domain</keyword>
<dbReference type="PROSITE" id="PS00478">
    <property type="entry name" value="LIM_DOMAIN_1"/>
    <property type="match status" value="1"/>
</dbReference>
<dbReference type="AlphaFoldDB" id="A0A8H5SYK1"/>
<dbReference type="Proteomes" id="UP000572754">
    <property type="component" value="Unassembled WGS sequence"/>
</dbReference>
<reference evidence="6" key="1">
    <citation type="journal article" date="2020" name="BMC Genomics">
        <title>Correction to: Identification and distribution of gene clusters required for synthesis of sphingolipid metabolism inhibitors in diverse species of the filamentous fungus Fusarium.</title>
        <authorList>
            <person name="Kim H.S."/>
            <person name="Lohmar J.M."/>
            <person name="Busman M."/>
            <person name="Brown D.W."/>
            <person name="Naumann T.A."/>
            <person name="Divon H.H."/>
            <person name="Lysoe E."/>
            <person name="Uhlig S."/>
            <person name="Proctor R.H."/>
        </authorList>
    </citation>
    <scope>NUCLEOTIDE SEQUENCE [LARGE SCALE GENOMIC DNA]</scope>
    <source>
        <strain evidence="6">NRRL 25331</strain>
    </source>
</reference>
<accession>A0A8H5SYK1</accession>
<dbReference type="InterPro" id="IPR001781">
    <property type="entry name" value="Znf_LIM"/>
</dbReference>
<dbReference type="Pfam" id="PF00412">
    <property type="entry name" value="LIM"/>
    <property type="match status" value="1"/>
</dbReference>
<organism evidence="5 6">
    <name type="scientific">Fusarium circinatum</name>
    <name type="common">Pitch canker fungus</name>
    <name type="synonym">Gibberella circinata</name>
    <dbReference type="NCBI Taxonomy" id="48490"/>
    <lineage>
        <taxon>Eukaryota</taxon>
        <taxon>Fungi</taxon>
        <taxon>Dikarya</taxon>
        <taxon>Ascomycota</taxon>
        <taxon>Pezizomycotina</taxon>
        <taxon>Sordariomycetes</taxon>
        <taxon>Hypocreomycetidae</taxon>
        <taxon>Hypocreales</taxon>
        <taxon>Nectriaceae</taxon>
        <taxon>Fusarium</taxon>
        <taxon>Fusarium fujikuroi species complex</taxon>
    </lineage>
</organism>